<name>A0A402B6V2_9CHLR</name>
<organism evidence="1 2">
    <name type="scientific">Dictyobacter alpinus</name>
    <dbReference type="NCBI Taxonomy" id="2014873"/>
    <lineage>
        <taxon>Bacteria</taxon>
        <taxon>Bacillati</taxon>
        <taxon>Chloroflexota</taxon>
        <taxon>Ktedonobacteria</taxon>
        <taxon>Ktedonobacterales</taxon>
        <taxon>Dictyobacteraceae</taxon>
        <taxon>Dictyobacter</taxon>
    </lineage>
</organism>
<evidence type="ECO:0000313" key="1">
    <source>
        <dbReference type="EMBL" id="GCE27057.1"/>
    </source>
</evidence>
<keyword evidence="2" id="KW-1185">Reference proteome</keyword>
<dbReference type="Proteomes" id="UP000287171">
    <property type="component" value="Unassembled WGS sequence"/>
</dbReference>
<protein>
    <submittedName>
        <fullName evidence="1">Uncharacterized protein</fullName>
    </submittedName>
</protein>
<gene>
    <name evidence="1" type="ORF">KDA_25410</name>
</gene>
<reference evidence="2" key="1">
    <citation type="submission" date="2018-12" db="EMBL/GenBank/DDBJ databases">
        <title>Tengunoibacter tsumagoiensis gen. nov., sp. nov., Dictyobacter kobayashii sp. nov., D. alpinus sp. nov., and D. joshuensis sp. nov. and description of Dictyobacteraceae fam. nov. within the order Ktedonobacterales isolated from Tengu-no-mugimeshi.</title>
        <authorList>
            <person name="Wang C.M."/>
            <person name="Zheng Y."/>
            <person name="Sakai Y."/>
            <person name="Toyoda A."/>
            <person name="Minakuchi Y."/>
            <person name="Abe K."/>
            <person name="Yokota A."/>
            <person name="Yabe S."/>
        </authorList>
    </citation>
    <scope>NUCLEOTIDE SEQUENCE [LARGE SCALE GENOMIC DNA]</scope>
    <source>
        <strain evidence="2">Uno16</strain>
    </source>
</reference>
<dbReference type="RefSeq" id="WP_126627443.1">
    <property type="nucleotide sequence ID" value="NZ_BIFT01000001.1"/>
</dbReference>
<accession>A0A402B6V2</accession>
<dbReference type="EMBL" id="BIFT01000001">
    <property type="protein sequence ID" value="GCE27057.1"/>
    <property type="molecule type" value="Genomic_DNA"/>
</dbReference>
<comment type="caution">
    <text evidence="1">The sequence shown here is derived from an EMBL/GenBank/DDBJ whole genome shotgun (WGS) entry which is preliminary data.</text>
</comment>
<sequence>MGILRAQPLYVHIFISDSLLDVEPDVSEEAAAISVSAAVRAVMVRHDITSAGVVYVRSSDHEMWLHDVSVSECGISYDFPVKRSLGA</sequence>
<dbReference type="AlphaFoldDB" id="A0A402B6V2"/>
<evidence type="ECO:0000313" key="2">
    <source>
        <dbReference type="Proteomes" id="UP000287171"/>
    </source>
</evidence>
<proteinExistence type="predicted"/>